<dbReference type="Gene3D" id="1.20.144.10">
    <property type="entry name" value="Phosphatidic acid phosphatase type 2/haloperoxidase"/>
    <property type="match status" value="1"/>
</dbReference>
<dbReference type="RefSeq" id="WP_199859931.1">
    <property type="nucleotide sequence ID" value="NZ_CP063196.1"/>
</dbReference>
<dbReference type="Pfam" id="PF01569">
    <property type="entry name" value="PAP2"/>
    <property type="match status" value="1"/>
</dbReference>
<evidence type="ECO:0000256" key="1">
    <source>
        <dbReference type="SAM" id="Phobius"/>
    </source>
</evidence>
<proteinExistence type="predicted"/>
<feature type="transmembrane region" description="Helical" evidence="1">
    <location>
        <begin position="182"/>
        <end position="203"/>
    </location>
</feature>
<accession>A0AA97LUR4</accession>
<dbReference type="InterPro" id="IPR000326">
    <property type="entry name" value="PAP2/HPO"/>
</dbReference>
<sequence length="212" mass="22331">MVATAAAVPFLSLVALVVGGWGPLLSLDSAVAERSYTWVRPRPELAHGLQLWTEAFGTWSMRIVCLLTAAWLAVRRLFVTALWACTAVFTANLAGLVTKLTVARPRPEFADPVSVGVGPSFPSGHALMAVVGAGVLLLAVLPLLRGVWRGVAWVAAVAVAASTALSRPLLGVHWLSDIAAGASLGVCVLALTLLAWTFLPAAVRRWDLPVRP</sequence>
<feature type="transmembrane region" description="Helical" evidence="1">
    <location>
        <begin position="151"/>
        <end position="170"/>
    </location>
</feature>
<evidence type="ECO:0000313" key="3">
    <source>
        <dbReference type="EMBL" id="UOE18395.1"/>
    </source>
</evidence>
<feature type="domain" description="Phosphatidic acid phosphatase type 2/haloperoxidase" evidence="2">
    <location>
        <begin position="78"/>
        <end position="193"/>
    </location>
</feature>
<evidence type="ECO:0000313" key="4">
    <source>
        <dbReference type="Proteomes" id="UP000265719"/>
    </source>
</evidence>
<dbReference type="EMBL" id="CP063196">
    <property type="protein sequence ID" value="UOE18395.1"/>
    <property type="molecule type" value="Genomic_DNA"/>
</dbReference>
<dbReference type="Proteomes" id="UP000265719">
    <property type="component" value="Chromosome"/>
</dbReference>
<organism evidence="3 4">
    <name type="scientific">Thermobifida halotolerans</name>
    <dbReference type="NCBI Taxonomy" id="483545"/>
    <lineage>
        <taxon>Bacteria</taxon>
        <taxon>Bacillati</taxon>
        <taxon>Actinomycetota</taxon>
        <taxon>Actinomycetes</taxon>
        <taxon>Streptosporangiales</taxon>
        <taxon>Nocardiopsidaceae</taxon>
        <taxon>Thermobifida</taxon>
    </lineage>
</organism>
<keyword evidence="1" id="KW-1133">Transmembrane helix</keyword>
<feature type="transmembrane region" description="Helical" evidence="1">
    <location>
        <begin position="81"/>
        <end position="103"/>
    </location>
</feature>
<feature type="transmembrane region" description="Helical" evidence="1">
    <location>
        <begin position="123"/>
        <end position="144"/>
    </location>
</feature>
<dbReference type="PANTHER" id="PTHR14969">
    <property type="entry name" value="SPHINGOSINE-1-PHOSPHATE PHOSPHOHYDROLASE"/>
    <property type="match status" value="1"/>
</dbReference>
<keyword evidence="4" id="KW-1185">Reference proteome</keyword>
<keyword evidence="1" id="KW-0472">Membrane</keyword>
<dbReference type="SUPFAM" id="SSF48317">
    <property type="entry name" value="Acid phosphatase/Vanadium-dependent haloperoxidase"/>
    <property type="match status" value="1"/>
</dbReference>
<dbReference type="InterPro" id="IPR036938">
    <property type="entry name" value="PAP2/HPO_sf"/>
</dbReference>
<dbReference type="KEGG" id="thao:NI17_016400"/>
<evidence type="ECO:0000259" key="2">
    <source>
        <dbReference type="SMART" id="SM00014"/>
    </source>
</evidence>
<protein>
    <submittedName>
        <fullName evidence="3">Phosphatase PAP2 family protein</fullName>
    </submittedName>
</protein>
<dbReference type="PANTHER" id="PTHR14969:SF13">
    <property type="entry name" value="AT30094P"/>
    <property type="match status" value="1"/>
</dbReference>
<keyword evidence="1" id="KW-0812">Transmembrane</keyword>
<dbReference type="SMART" id="SM00014">
    <property type="entry name" value="acidPPc"/>
    <property type="match status" value="1"/>
</dbReference>
<name>A0AA97LUR4_9ACTN</name>
<gene>
    <name evidence="3" type="ORF">NI17_016400</name>
</gene>
<feature type="transmembrane region" description="Helical" evidence="1">
    <location>
        <begin position="56"/>
        <end position="74"/>
    </location>
</feature>
<reference evidence="3" key="1">
    <citation type="submission" date="2020-10" db="EMBL/GenBank/DDBJ databases">
        <title>De novo genome project of the cellulose decomposer Thermobifida halotolerans type strain.</title>
        <authorList>
            <person name="Nagy I."/>
            <person name="Horvath B."/>
            <person name="Kukolya J."/>
            <person name="Nagy I."/>
            <person name="Orsini M."/>
        </authorList>
    </citation>
    <scope>NUCLEOTIDE SEQUENCE</scope>
    <source>
        <strain evidence="3">DSM 44931</strain>
    </source>
</reference>
<dbReference type="AlphaFoldDB" id="A0AA97LUR4"/>